<keyword evidence="2" id="KW-1185">Reference proteome</keyword>
<evidence type="ECO:0000313" key="2">
    <source>
        <dbReference type="Proteomes" id="UP001178508"/>
    </source>
</evidence>
<protein>
    <submittedName>
        <fullName evidence="1">Uncharacterized protein</fullName>
    </submittedName>
</protein>
<dbReference type="Proteomes" id="UP001178508">
    <property type="component" value="Chromosome 22"/>
</dbReference>
<accession>A0AAV1HG98</accession>
<name>A0AAV1HG98_XYRNO</name>
<proteinExistence type="predicted"/>
<dbReference type="EMBL" id="OY660885">
    <property type="protein sequence ID" value="CAJ1085085.1"/>
    <property type="molecule type" value="Genomic_DNA"/>
</dbReference>
<dbReference type="AlphaFoldDB" id="A0AAV1HG98"/>
<evidence type="ECO:0000313" key="1">
    <source>
        <dbReference type="EMBL" id="CAJ1085085.1"/>
    </source>
</evidence>
<gene>
    <name evidence="1" type="ORF">XNOV1_A032976</name>
</gene>
<organism evidence="1 2">
    <name type="scientific">Xyrichtys novacula</name>
    <name type="common">Pearly razorfish</name>
    <name type="synonym">Hemipteronotus novacula</name>
    <dbReference type="NCBI Taxonomy" id="13765"/>
    <lineage>
        <taxon>Eukaryota</taxon>
        <taxon>Metazoa</taxon>
        <taxon>Chordata</taxon>
        <taxon>Craniata</taxon>
        <taxon>Vertebrata</taxon>
        <taxon>Euteleostomi</taxon>
        <taxon>Actinopterygii</taxon>
        <taxon>Neopterygii</taxon>
        <taxon>Teleostei</taxon>
        <taxon>Neoteleostei</taxon>
        <taxon>Acanthomorphata</taxon>
        <taxon>Eupercaria</taxon>
        <taxon>Labriformes</taxon>
        <taxon>Labridae</taxon>
        <taxon>Xyrichtys</taxon>
    </lineage>
</organism>
<reference evidence="1" key="1">
    <citation type="submission" date="2023-08" db="EMBL/GenBank/DDBJ databases">
        <authorList>
            <person name="Alioto T."/>
            <person name="Alioto T."/>
            <person name="Gomez Garrido J."/>
        </authorList>
    </citation>
    <scope>NUCLEOTIDE SEQUENCE</scope>
</reference>
<sequence length="73" mass="7829">MGMMITGNCIHLSTLLVEPGTKRFKSCESTQSSSPNLPTVTAVISTNVYILQGSSVSIYYGQVQLVTNSPSYP</sequence>